<dbReference type="EMBL" id="MK388122">
    <property type="protein sequence ID" value="QAV39227.1"/>
    <property type="molecule type" value="Genomic_DNA"/>
</dbReference>
<dbReference type="Proteomes" id="UP000292598">
    <property type="component" value="Segment"/>
</dbReference>
<dbReference type="Proteomes" id="UP000291536">
    <property type="component" value="Genome"/>
</dbReference>
<dbReference type="Proteomes" id="UP000299834">
    <property type="component" value="Segment"/>
</dbReference>
<dbReference type="EMBL" id="MK388128">
    <property type="protein sequence ID" value="QAV40241.1"/>
    <property type="molecule type" value="Genomic_DNA"/>
</dbReference>
<dbReference type="EMBL" id="MK388097">
    <property type="protein sequence ID" value="QAV35002.1"/>
    <property type="molecule type" value="Genomic_DNA"/>
</dbReference>
<evidence type="ECO:0000313" key="39">
    <source>
        <dbReference type="EMBL" id="QAV41762.1"/>
    </source>
</evidence>
<dbReference type="EMBL" id="MK388141">
    <property type="protein sequence ID" value="QAV42438.1"/>
    <property type="molecule type" value="Genomic_DNA"/>
</dbReference>
<evidence type="ECO:0000313" key="21">
    <source>
        <dbReference type="EMBL" id="QAV38044.1"/>
    </source>
</evidence>
<dbReference type="Proteomes" id="UP000291454">
    <property type="component" value="Genome"/>
</dbReference>
<dbReference type="Proteomes" id="UP000292892">
    <property type="component" value="Genome"/>
</dbReference>
<dbReference type="EMBL" id="EU552530">
    <property type="protein sequence ID" value="ACB28635.1"/>
    <property type="molecule type" value="Genomic_DNA"/>
</dbReference>
<evidence type="ECO:0000313" key="25">
    <source>
        <dbReference type="EMBL" id="QAV38720.1"/>
    </source>
</evidence>
<dbReference type="EMBL" id="MK388133">
    <property type="protein sequence ID" value="QAV41086.1"/>
    <property type="molecule type" value="Genomic_DNA"/>
</dbReference>
<dbReference type="Proteomes" id="UP000292368">
    <property type="component" value="Segment"/>
</dbReference>
<dbReference type="InterPro" id="IPR011029">
    <property type="entry name" value="DEATH-like_dom_sf"/>
</dbReference>
<reference evidence="2 50" key="1">
    <citation type="journal article" date="2009" name="J. Virol.">
        <title>Genome comparison of a nonpathogenic myxoma virus field strain with its ancestor, the virulent Lausanne strain.</title>
        <authorList>
            <person name="Morales M."/>
            <person name="Ramirez M.A."/>
            <person name="Cano M.J."/>
            <person name="Parraga M."/>
            <person name="Castilla J."/>
            <person name="Perez-Ordoyo L.I."/>
            <person name="Torres J.M."/>
            <person name="Barcena J."/>
        </authorList>
    </citation>
    <scope>NUCLEOTIDE SEQUENCE [LARGE SCALE GENOMIC DNA]</scope>
    <source>
        <strain evidence="2">6918</strain>
    </source>
</reference>
<dbReference type="EMBL" id="MK388130">
    <property type="protein sequence ID" value="QAV40579.1"/>
    <property type="molecule type" value="Genomic_DNA"/>
</dbReference>
<dbReference type="EMBL" id="MK388137">
    <property type="protein sequence ID" value="QAV41762.1"/>
    <property type="molecule type" value="Genomic_DNA"/>
</dbReference>
<reference evidence="4 48" key="3">
    <citation type="journal article" date="2012" name="PLoS Pathog.">
        <title>Evolutionary history and attenuation of myxoma virus on two continents.</title>
        <authorList>
            <person name="Kerr P.J."/>
            <person name="Ghedin E."/>
            <person name="Depasse J.V."/>
            <person name="Fitch A."/>
            <person name="Cattadori I.M."/>
            <person name="Hudson P.J."/>
            <person name="Tscharke D.C."/>
            <person name="Read A.F."/>
            <person name="Holmes E.C."/>
        </authorList>
    </citation>
    <scope>NUCLEOTIDE SEQUENCE [LARGE SCALE GENOMIC DNA]</scope>
    <source>
        <strain evidence="4">England/Cornwall/4-54/1</strain>
    </source>
</reference>
<dbReference type="Proteomes" id="UP000293991">
    <property type="component" value="Segment"/>
</dbReference>
<dbReference type="EMBL" id="MK388095">
    <property type="protein sequence ID" value="QAV34664.1"/>
    <property type="molecule type" value="Genomic_DNA"/>
</dbReference>
<evidence type="ECO:0000313" key="32">
    <source>
        <dbReference type="EMBL" id="QAV39903.1"/>
    </source>
</evidence>
<evidence type="ECO:0000259" key="1">
    <source>
        <dbReference type="PROSITE" id="PS50824"/>
    </source>
</evidence>
<gene>
    <name evidence="2 3" type="ORF">m013L</name>
</gene>
<evidence type="ECO:0000313" key="9">
    <source>
        <dbReference type="EMBL" id="QAV35002.1"/>
    </source>
</evidence>
<evidence type="ECO:0000313" key="33">
    <source>
        <dbReference type="EMBL" id="QAV40072.1"/>
    </source>
</evidence>
<dbReference type="EMBL" id="GQ409969">
    <property type="protein sequence ID" value="ADK63653.1"/>
    <property type="molecule type" value="Genomic_DNA"/>
</dbReference>
<accession>B2CWB9</accession>
<dbReference type="EMBL" id="MK836424">
    <property type="protein sequence ID" value="QCO69432.1"/>
    <property type="molecule type" value="Genomic_DNA"/>
</dbReference>
<dbReference type="Proteomes" id="UP000293298">
    <property type="component" value="Segment"/>
</dbReference>
<dbReference type="EMBL" id="MK388101">
    <property type="protein sequence ID" value="QAV35678.1"/>
    <property type="molecule type" value="Genomic_DNA"/>
</dbReference>
<evidence type="ECO:0000313" key="27">
    <source>
        <dbReference type="EMBL" id="QAV39058.1"/>
    </source>
</evidence>
<sequence>MEHRGVIITVLENLSDYQFKMFIYLAMEDLYIERAEKEKIDRIDLAHKISEQYLGTDYIEFMKRVTDFIPNKVYVDSLLARAEADAEATMEAVTEAVTKAVTKEKMAIGVLKTPKKQRGVCRKLLF</sequence>
<evidence type="ECO:0000313" key="2">
    <source>
        <dbReference type="EMBL" id="ACB28635.1"/>
    </source>
</evidence>
<dbReference type="OrthoDB" id="28948at10239"/>
<dbReference type="EMBL" id="MK388139">
    <property type="protein sequence ID" value="QAV42100.1"/>
    <property type="molecule type" value="Genomic_DNA"/>
</dbReference>
<dbReference type="PROSITE" id="PS50824">
    <property type="entry name" value="DAPIN"/>
    <property type="match status" value="1"/>
</dbReference>
<evidence type="ECO:0000313" key="14">
    <source>
        <dbReference type="EMBL" id="QAV36354.1"/>
    </source>
</evidence>
<dbReference type="EMBL" id="MK388093">
    <property type="protein sequence ID" value="QAV34326.1"/>
    <property type="molecule type" value="Genomic_DNA"/>
</dbReference>
<dbReference type="GeneID" id="932121"/>
<dbReference type="KEGG" id="vg:932121"/>
<organism evidence="2 50">
    <name type="scientific">Myxoma virus</name>
    <dbReference type="NCBI Taxonomy" id="10273"/>
    <lineage>
        <taxon>Viruses</taxon>
        <taxon>Varidnaviria</taxon>
        <taxon>Bamfordvirae</taxon>
        <taxon>Nucleocytoviricota</taxon>
        <taxon>Pokkesviricetes</taxon>
        <taxon>Chitovirales</taxon>
        <taxon>Poxviridae</taxon>
        <taxon>Chordopoxvirinae</taxon>
        <taxon>Leporipoxvirus</taxon>
        <taxon>Leporipoxvirus myxoma</taxon>
    </lineage>
</organism>
<dbReference type="Gene3D" id="1.10.533.10">
    <property type="entry name" value="Death Domain, Fas"/>
    <property type="match status" value="1"/>
</dbReference>
<dbReference type="EMBL" id="MK388099">
    <property type="protein sequence ID" value="QAV35340.1"/>
    <property type="molecule type" value="Genomic_DNA"/>
</dbReference>
<dbReference type="SUPFAM" id="SSF47986">
    <property type="entry name" value="DEATH domain"/>
    <property type="match status" value="1"/>
</dbReference>
<evidence type="ECO:0000313" key="26">
    <source>
        <dbReference type="EMBL" id="QAV38889.1"/>
    </source>
</evidence>
<evidence type="ECO:0000313" key="11">
    <source>
        <dbReference type="EMBL" id="QAV35340.1"/>
    </source>
</evidence>
<dbReference type="Proteomes" id="UP000293947">
    <property type="component" value="Genome"/>
</dbReference>
<dbReference type="Proteomes" id="UP000293058">
    <property type="component" value="Genome"/>
</dbReference>
<dbReference type="Proteomes" id="UP000294984">
    <property type="component" value="Genome"/>
</dbReference>
<dbReference type="EMBL" id="MK388110">
    <property type="protein sequence ID" value="QAV37199.1"/>
    <property type="molecule type" value="Genomic_DNA"/>
</dbReference>
<dbReference type="Proteomes" id="UP000293894">
    <property type="component" value="Genome"/>
</dbReference>
<dbReference type="Proteomes" id="UP000294146">
    <property type="component" value="Segment"/>
</dbReference>
<dbReference type="Proteomes" id="UP000292406">
    <property type="component" value="Segment"/>
</dbReference>
<dbReference type="Proteomes" id="UP000291100">
    <property type="component" value="Genome"/>
</dbReference>
<dbReference type="Proteomes" id="UP000293088">
    <property type="component" value="Segment"/>
</dbReference>
<dbReference type="RefSeq" id="NP_051727.1">
    <property type="nucleotide sequence ID" value="NC_001132.2"/>
</dbReference>
<dbReference type="Proteomes" id="UP000291093">
    <property type="component" value="Segment"/>
</dbReference>
<protein>
    <submittedName>
        <fullName evidence="2">M013L</fullName>
    </submittedName>
</protein>
<evidence type="ECO:0000313" key="31">
    <source>
        <dbReference type="EMBL" id="QAV39734.1"/>
    </source>
</evidence>
<dbReference type="Proteomes" id="UP000291211">
    <property type="component" value="Genome"/>
</dbReference>
<dbReference type="Proteomes" id="UP000291978">
    <property type="component" value="Segment"/>
</dbReference>
<dbReference type="EMBL" id="MK388131">
    <property type="protein sequence ID" value="QAV40748.1"/>
    <property type="molecule type" value="Genomic_DNA"/>
</dbReference>
<dbReference type="EMBL" id="MK388124">
    <property type="protein sequence ID" value="QAV39565.1"/>
    <property type="molecule type" value="Genomic_DNA"/>
</dbReference>
<dbReference type="Pfam" id="PF02758">
    <property type="entry name" value="PYRIN"/>
    <property type="match status" value="1"/>
</dbReference>
<evidence type="ECO:0000313" key="20">
    <source>
        <dbReference type="EMBL" id="QAV37875.1"/>
    </source>
</evidence>
<dbReference type="EMBL" id="MK388136">
    <property type="protein sequence ID" value="QAV41593.1"/>
    <property type="molecule type" value="Genomic_DNA"/>
</dbReference>
<evidence type="ECO:0000313" key="40">
    <source>
        <dbReference type="EMBL" id="QAV41931.1"/>
    </source>
</evidence>
<evidence type="ECO:0000313" key="43">
    <source>
        <dbReference type="EMBL" id="QAV42438.1"/>
    </source>
</evidence>
<evidence type="ECO:0000313" key="52">
    <source>
        <dbReference type="Proteomes" id="UP000291087"/>
    </source>
</evidence>
<dbReference type="EMBL" id="MK388105">
    <property type="protein sequence ID" value="QAV36354.1"/>
    <property type="molecule type" value="Genomic_DNA"/>
</dbReference>
<dbReference type="EMBL" id="MK388096">
    <property type="protein sequence ID" value="QAV34833.1"/>
    <property type="molecule type" value="Genomic_DNA"/>
</dbReference>
<dbReference type="InterPro" id="IPR004020">
    <property type="entry name" value="DAPIN"/>
</dbReference>
<dbReference type="EMBL" id="JX565566">
    <property type="protein sequence ID" value="AFU77614.1"/>
    <property type="molecule type" value="Genomic_DNA"/>
</dbReference>
<evidence type="ECO:0000313" key="17">
    <source>
        <dbReference type="EMBL" id="QAV37199.1"/>
    </source>
</evidence>
<dbReference type="EMBL" id="MK388117">
    <property type="protein sequence ID" value="QAV38382.1"/>
    <property type="molecule type" value="Genomic_DNA"/>
</dbReference>
<feature type="domain" description="Pyrin" evidence="1">
    <location>
        <begin position="1"/>
        <end position="85"/>
    </location>
</feature>
<evidence type="ECO:0000313" key="19">
    <source>
        <dbReference type="EMBL" id="QAV37537.1"/>
    </source>
</evidence>
<dbReference type="Proteomes" id="UP000292684">
    <property type="component" value="Segment"/>
</dbReference>
<dbReference type="Proteomes" id="UP000293012">
    <property type="component" value="Segment"/>
</dbReference>
<dbReference type="EMBL" id="MK388106">
    <property type="protein sequence ID" value="QAV36523.1"/>
    <property type="molecule type" value="Genomic_DNA"/>
</dbReference>
<evidence type="ECO:0000313" key="49">
    <source>
        <dbReference type="Proteomes" id="UP000158288"/>
    </source>
</evidence>
<dbReference type="Proteomes" id="UP000294706">
    <property type="component" value="Segment"/>
</dbReference>
<evidence type="ECO:0000313" key="42">
    <source>
        <dbReference type="EMBL" id="QAV42269.1"/>
    </source>
</evidence>
<dbReference type="Proteomes" id="UP000291359">
    <property type="component" value="Segment"/>
</dbReference>
<dbReference type="Proteomes" id="UP000160630">
    <property type="component" value="Segment"/>
</dbReference>
<evidence type="ECO:0000313" key="23">
    <source>
        <dbReference type="EMBL" id="QAV38382.1"/>
    </source>
</evidence>
<dbReference type="Proteomes" id="UP000291891">
    <property type="component" value="Segment"/>
</dbReference>
<evidence type="ECO:0000313" key="41">
    <source>
        <dbReference type="EMBL" id="QAV42100.1"/>
    </source>
</evidence>
<evidence type="ECO:0000313" key="36">
    <source>
        <dbReference type="EMBL" id="QAV41255.1"/>
    </source>
</evidence>
<evidence type="ECO:0000313" key="45">
    <source>
        <dbReference type="EMBL" id="QAV42776.1"/>
    </source>
</evidence>
<dbReference type="EMBL" id="MK388109">
    <property type="protein sequence ID" value="QAV37030.1"/>
    <property type="molecule type" value="Genomic_DNA"/>
</dbReference>
<dbReference type="EMBL" id="MK388144">
    <property type="protein sequence ID" value="QAV42945.1"/>
    <property type="molecule type" value="Genomic_DNA"/>
</dbReference>
<dbReference type="Proteomes" id="UP000291149">
    <property type="component" value="Segment"/>
</dbReference>
<dbReference type="Proteomes" id="UP000293069">
    <property type="component" value="Segment"/>
</dbReference>
<dbReference type="EMBL" id="MK388100">
    <property type="protein sequence ID" value="QAV35509.1"/>
    <property type="molecule type" value="Genomic_DNA"/>
</dbReference>
<evidence type="ECO:0000313" key="51">
    <source>
        <dbReference type="Proteomes" id="UP000291083"/>
    </source>
</evidence>
<dbReference type="EMBL" id="MK388129">
    <property type="protein sequence ID" value="QAV40410.1"/>
    <property type="molecule type" value="Genomic_DNA"/>
</dbReference>
<evidence type="ECO:0000313" key="13">
    <source>
        <dbReference type="EMBL" id="QAV36185.1"/>
    </source>
</evidence>
<dbReference type="Proteomes" id="UP000291083">
    <property type="component" value="Segment"/>
</dbReference>
<evidence type="ECO:0000313" key="53">
    <source>
        <dbReference type="Proteomes" id="UP000299834"/>
    </source>
</evidence>
<dbReference type="EMBL" id="MK388123">
    <property type="protein sequence ID" value="QAV39396.1"/>
    <property type="molecule type" value="Genomic_DNA"/>
</dbReference>
<dbReference type="Proteomes" id="UP000292450">
    <property type="component" value="Segment"/>
</dbReference>
<dbReference type="EMBL" id="MK388107">
    <property type="protein sequence ID" value="QAV36692.1"/>
    <property type="molecule type" value="Genomic_DNA"/>
</dbReference>
<evidence type="ECO:0000313" key="7">
    <source>
        <dbReference type="EMBL" id="QAV34664.1"/>
    </source>
</evidence>
<evidence type="ECO:0000313" key="22">
    <source>
        <dbReference type="EMBL" id="QAV38213.1"/>
    </source>
</evidence>
<dbReference type="EMBL" id="MK388134">
    <property type="protein sequence ID" value="QAV41255.1"/>
    <property type="molecule type" value="Genomic_DNA"/>
</dbReference>
<dbReference type="EMBL" id="MK388118">
    <property type="protein sequence ID" value="QAV38551.1"/>
    <property type="molecule type" value="Genomic_DNA"/>
</dbReference>
<evidence type="ECO:0000313" key="37">
    <source>
        <dbReference type="EMBL" id="QAV41424.1"/>
    </source>
</evidence>
<evidence type="ECO:0000313" key="30">
    <source>
        <dbReference type="EMBL" id="QAV39565.1"/>
    </source>
</evidence>
<evidence type="ECO:0000313" key="10">
    <source>
        <dbReference type="EMBL" id="QAV35171.1"/>
    </source>
</evidence>
<dbReference type="Proteomes" id="UP000294116">
    <property type="component" value="Genome"/>
</dbReference>
<dbReference type="Proteomes" id="UP000291566">
    <property type="component" value="Segment"/>
</dbReference>
<evidence type="ECO:0000313" key="29">
    <source>
        <dbReference type="EMBL" id="QAV39396.1"/>
    </source>
</evidence>
<dbReference type="Proteomes" id="UP000293687">
    <property type="component" value="Segment"/>
</dbReference>
<dbReference type="EMBL" id="MK388113">
    <property type="protein sequence ID" value="QAV37706.1"/>
    <property type="molecule type" value="Genomic_DNA"/>
</dbReference>
<dbReference type="Proteomes" id="UP000291087">
    <property type="component" value="Segment"/>
</dbReference>
<reference evidence="3 49" key="2">
    <citation type="journal article" date="2011" name="Emerg. Infect. Dis.">
        <title>Genome sequence of SG33 strain and recombination between wild-type and vaccine myxoma viruses.</title>
        <authorList>
            <person name="Camus-Bouclainville C."/>
            <person name="Gretillat M."/>
            <person name="Py R."/>
            <person name="Gelfi J."/>
            <person name="Guerin J.L."/>
            <person name="Bertagnoli S."/>
        </authorList>
    </citation>
    <scope>NUCLEOTIDE SEQUENCE [LARGE SCALE GENOMIC DNA]</scope>
    <source>
        <strain evidence="3">SG33</strain>
    </source>
</reference>
<dbReference type="EMBL" id="MK388143">
    <property type="protein sequence ID" value="QAV42776.1"/>
    <property type="molecule type" value="Genomic_DNA"/>
</dbReference>
<dbReference type="Proteomes" id="UP000293046">
    <property type="component" value="Segment"/>
</dbReference>
<dbReference type="EMBL" id="MK388125">
    <property type="protein sequence ID" value="QAV39734.1"/>
    <property type="molecule type" value="Genomic_DNA"/>
</dbReference>
<evidence type="ECO:0000313" key="16">
    <source>
        <dbReference type="EMBL" id="QAV36861.1"/>
    </source>
</evidence>
<dbReference type="EMBL" id="MK388098">
    <property type="protein sequence ID" value="QAV35171.1"/>
    <property type="molecule type" value="Genomic_DNA"/>
</dbReference>
<evidence type="ECO:0000313" key="18">
    <source>
        <dbReference type="EMBL" id="QAV37368.1"/>
    </source>
</evidence>
<dbReference type="Proteomes" id="UP000294008">
    <property type="component" value="Genome"/>
</dbReference>
<dbReference type="Proteomes" id="UP000158288">
    <property type="component" value="Segment"/>
</dbReference>
<dbReference type="Proteomes" id="UP000096711">
    <property type="component" value="Segment"/>
</dbReference>
<dbReference type="EMBL" id="MK388114">
    <property type="protein sequence ID" value="QAV37875.1"/>
    <property type="molecule type" value="Genomic_DNA"/>
</dbReference>
<dbReference type="Proteomes" id="UP000293723">
    <property type="component" value="Segment"/>
</dbReference>
<evidence type="ECO:0000313" key="24">
    <source>
        <dbReference type="EMBL" id="QAV38551.1"/>
    </source>
</evidence>
<reference evidence="51 52" key="4">
    <citation type="journal article" date="2019" name="J. Virol.">
        <title>Punctuated evolution of myxoma virus: rapid and disjunct evolution of a recent viral lineage in Australia.</title>
        <authorList>
            <person name="Eden J.-S."/>
            <person name="Kerr P.J."/>
            <person name="Holmes E.C."/>
        </authorList>
    </citation>
    <scope>NUCLEOTIDE SEQUENCE [LARGE SCALE GENOMIC DNA]</scope>
    <source>
        <strain evidence="10">Aust/ACT/Acton/04-2014</strain>
        <strain evidence="19">Aust/ACT/Acton/07-2008</strain>
        <strain evidence="17">Aust/ACT/Acton/08-2014</strain>
        <strain evidence="16">Aust/ACT/Acton/12-2012</strain>
        <strain evidence="15">Aust/ACT/Mulligans Flat</strain>
        <strain evidence="7">Aust/ACT/Mulligans Flat/04-2013/1</strain>
        <strain evidence="5">Aust/ACT/Mulligans Flat/04-2013/2</strain>
        <strain evidence="31">Aust/ACT/Symonston/01-2016</strain>
        <strain evidence="13">Aust/NSW/Avenel/11-1990</strain>
        <strain evidence="28">Aust/NSW/Bluegums/04-2015</strain>
        <strain evidence="23">Aust/NSW/Carwoola/12-2014</strain>
        <strain evidence="24">Aust/NSW/Deniliquin/02-2015</strain>
        <strain evidence="8">Aust/NSW/Euchareena</strain>
        <strain evidence="27">Aust/NSW/Murrumbateman/10-2014</strain>
        <strain evidence="29">Aust/SA/ABC Range/12-2014</strain>
        <strain evidence="12">Aust/SA/Adelaide Hills/05-2012</strain>
        <strain evidence="42">Aust/SA/Brooklyn Park/05-2016</strain>
        <strain evidence="6">Aust/SA/Coomandook/12-2013</strain>
        <strain evidence="41">Aust/SA/Echunga/05-2016</strain>
        <strain evidence="35">Aust/SA/Flinders Ranges/12-2015/1</strain>
        <strain evidence="36">Aust/SA/Flinders Ranges/12-2015/2</strain>
        <strain evidence="38">Aust/SA/Kangarilla/09-2015</strain>
        <strain evidence="43">Aust/SA/Lameroo/04-2016</strain>
        <strain evidence="20">Aust/SA/Monarto Zoo/11-2013</strain>
        <strain evidence="25">Aust/SA/Mt Gambier/01-2015</strain>
        <strain evidence="45">Aust/SA/Mt Gambier/03-2015</strain>
        <strain evidence="37">Aust/SA/Mt Gambier/09-2015</strain>
        <strain evidence="44">Aust/SA/Olympic Dam/08-2015</strain>
        <strain evidence="46">Aust/SA/Port Augusta/10-2014</strain>
        <strain evidence="32">Aust/SA/Pukatja/03-2016</strain>
        <strain evidence="26">Aust/SA/Qualco/01-2015</strain>
        <strain evidence="33">Aust/SA/Quorn/03-2016</strain>
        <strain evidence="34">Aust/SA/Sandy Creek/04-2016</strain>
        <strain evidence="39">Aust/SA/Stewarts Range Rd/09-2015</strain>
        <strain evidence="9">Aust/SA/Turretfield</strain>
        <strain evidence="40">Aust/SA/Waterfall Gully/09-2015</strain>
        <strain evidence="30">Aust/SA/Wilpena/11-2014</strain>
        <strain evidence="14">Aust/Vic/Hattah/10-2012</strain>
        <strain evidence="18">Aust/Vic/Hoppers Crossing/03-2012</strain>
        <strain evidence="11">Aust/Vic/Wonga Park/03-2012</strain>
        <strain evidence="22">MYXV/AUS/1949</strain>
        <strain evidence="21">SLS/AUS/1956</strain>
    </source>
</reference>
<evidence type="ECO:0000313" key="3">
    <source>
        <dbReference type="EMBL" id="ADK63653.1"/>
    </source>
</evidence>
<dbReference type="Proteomes" id="UP000291290">
    <property type="component" value="Segment"/>
</dbReference>
<reference evidence="47 53" key="5">
    <citation type="submission" date="2019-04" db="EMBL/GenBank/DDBJ databases">
        <title>Identification of a recombinant Myxoma virus infecting Iberian hare.</title>
        <authorList>
            <person name="Agueda-Pinto A."/>
            <person name="Lemos de Matos A."/>
            <person name="Abrantes M."/>
            <person name="Kraberger S."/>
            <person name="Gortazar C."/>
            <person name="McFadden G."/>
            <person name="Varsani A."/>
            <person name="Esteves P.J."/>
        </authorList>
    </citation>
    <scope>NUCLEOTIDE SEQUENCE [LARGE SCALE GENOMIC DNA]</scope>
    <source>
        <strain evidence="47">Toledo</strain>
    </source>
</reference>
<dbReference type="EMBL" id="MK388102">
    <property type="protein sequence ID" value="QAV35847.1"/>
    <property type="molecule type" value="Genomic_DNA"/>
</dbReference>
<dbReference type="EMBL" id="MK388116">
    <property type="protein sequence ID" value="QAV38213.1"/>
    <property type="molecule type" value="Genomic_DNA"/>
</dbReference>
<evidence type="ECO:0000313" key="47">
    <source>
        <dbReference type="EMBL" id="QCO69432.1"/>
    </source>
</evidence>
<evidence type="ECO:0000313" key="6">
    <source>
        <dbReference type="EMBL" id="QAV34495.1"/>
    </source>
</evidence>
<dbReference type="Proteomes" id="UP000292676">
    <property type="component" value="Segment"/>
</dbReference>
<evidence type="ECO:0000313" key="35">
    <source>
        <dbReference type="EMBL" id="QAV41086.1"/>
    </source>
</evidence>
<dbReference type="EMBL" id="MK388132">
    <property type="protein sequence ID" value="QAV40917.1"/>
    <property type="molecule type" value="Genomic_DNA"/>
</dbReference>
<evidence type="ECO:0000313" key="15">
    <source>
        <dbReference type="EMBL" id="QAV36692.1"/>
    </source>
</evidence>
<dbReference type="EMBL" id="MK388120">
    <property type="protein sequence ID" value="QAV38889.1"/>
    <property type="molecule type" value="Genomic_DNA"/>
</dbReference>
<dbReference type="Proteomes" id="UP000292929">
    <property type="component" value="Segment"/>
</dbReference>
<proteinExistence type="predicted"/>
<dbReference type="Proteomes" id="UP000294127">
    <property type="component" value="Segment"/>
</dbReference>
<dbReference type="Proteomes" id="UP000292524">
    <property type="component" value="Genome"/>
</dbReference>
<dbReference type="EMBL" id="MK388121">
    <property type="protein sequence ID" value="QAV39058.1"/>
    <property type="molecule type" value="Genomic_DNA"/>
</dbReference>
<dbReference type="Proteomes" id="UP000293155">
    <property type="component" value="Genome"/>
</dbReference>
<evidence type="ECO:0000313" key="34">
    <source>
        <dbReference type="EMBL" id="QAV40241.1"/>
    </source>
</evidence>
<dbReference type="Proteomes" id="UP000293008">
    <property type="component" value="Segment"/>
</dbReference>
<dbReference type="Proteomes" id="UP000291608">
    <property type="component" value="Segment"/>
</dbReference>
<dbReference type="Proteomes" id="UP000293733">
    <property type="component" value="Segment"/>
</dbReference>
<dbReference type="EMBL" id="MK388094">
    <property type="protein sequence ID" value="QAV34495.1"/>
    <property type="molecule type" value="Genomic_DNA"/>
</dbReference>
<dbReference type="EMBL" id="MK388115">
    <property type="protein sequence ID" value="QAV38044.1"/>
    <property type="molecule type" value="Genomic_DNA"/>
</dbReference>
<dbReference type="EMBL" id="MK388111">
    <property type="protein sequence ID" value="QAV37368.1"/>
    <property type="molecule type" value="Genomic_DNA"/>
</dbReference>
<evidence type="ECO:0000313" key="38">
    <source>
        <dbReference type="EMBL" id="QAV41593.1"/>
    </source>
</evidence>
<evidence type="ECO:0000313" key="48">
    <source>
        <dbReference type="Proteomes" id="UP000096711"/>
    </source>
</evidence>
<evidence type="ECO:0000313" key="8">
    <source>
        <dbReference type="EMBL" id="QAV34833.1"/>
    </source>
</evidence>
<dbReference type="Proteomes" id="UP000293753">
    <property type="component" value="Genome"/>
</dbReference>
<evidence type="ECO:0000313" key="28">
    <source>
        <dbReference type="EMBL" id="QAV39227.1"/>
    </source>
</evidence>
<dbReference type="Proteomes" id="UP000292322">
    <property type="component" value="Segment"/>
</dbReference>
<dbReference type="EMBL" id="MK388142">
    <property type="protein sequence ID" value="QAV42607.1"/>
    <property type="molecule type" value="Genomic_DNA"/>
</dbReference>
<dbReference type="Proteomes" id="UP000291627">
    <property type="component" value="Segment"/>
</dbReference>
<dbReference type="EMBL" id="MK388119">
    <property type="protein sequence ID" value="QAV38720.1"/>
    <property type="molecule type" value="Genomic_DNA"/>
</dbReference>
<evidence type="ECO:0000313" key="46">
    <source>
        <dbReference type="EMBL" id="QAV42945.1"/>
    </source>
</evidence>
<dbReference type="EMBL" id="MK388112">
    <property type="protein sequence ID" value="QAV37537.1"/>
    <property type="molecule type" value="Genomic_DNA"/>
</dbReference>
<dbReference type="EMBL" id="MK388104">
    <property type="protein sequence ID" value="QAV36185.1"/>
    <property type="molecule type" value="Genomic_DNA"/>
</dbReference>
<evidence type="ECO:0000313" key="5">
    <source>
        <dbReference type="EMBL" id="QAV34326.1"/>
    </source>
</evidence>
<dbReference type="EMBL" id="MK388126">
    <property type="protein sequence ID" value="QAV39903.1"/>
    <property type="molecule type" value="Genomic_DNA"/>
</dbReference>
<evidence type="ECO:0000313" key="44">
    <source>
        <dbReference type="EMBL" id="QAV42607.1"/>
    </source>
</evidence>
<dbReference type="Proteomes" id="UP000294249">
    <property type="component" value="Segment"/>
</dbReference>
<dbReference type="EMBL" id="MK388108">
    <property type="protein sequence ID" value="QAV36861.1"/>
    <property type="molecule type" value="Genomic_DNA"/>
</dbReference>
<dbReference type="Proteomes" id="UP000291628">
    <property type="component" value="Segment"/>
</dbReference>
<dbReference type="EMBL" id="MK388135">
    <property type="protein sequence ID" value="QAV41424.1"/>
    <property type="molecule type" value="Genomic_DNA"/>
</dbReference>
<evidence type="ECO:0000313" key="50">
    <source>
        <dbReference type="Proteomes" id="UP000160630"/>
    </source>
</evidence>
<evidence type="ECO:0000313" key="4">
    <source>
        <dbReference type="EMBL" id="AFU77614.1"/>
    </source>
</evidence>
<dbReference type="EMBL" id="MK388140">
    <property type="protein sequence ID" value="QAV42269.1"/>
    <property type="molecule type" value="Genomic_DNA"/>
</dbReference>
<evidence type="ECO:0000313" key="12">
    <source>
        <dbReference type="EMBL" id="QAV35509.1"/>
    </source>
</evidence>
<dbReference type="Proteomes" id="UP000294048">
    <property type="component" value="Segment"/>
</dbReference>
<dbReference type="EMBL" id="MK388138">
    <property type="protein sequence ID" value="QAV41931.1"/>
    <property type="molecule type" value="Genomic_DNA"/>
</dbReference>
<dbReference type="EMBL" id="MK388127">
    <property type="protein sequence ID" value="QAV40072.1"/>
    <property type="molecule type" value="Genomic_DNA"/>
</dbReference>
<dbReference type="EMBL" id="MK388103">
    <property type="protein sequence ID" value="QAV36016.1"/>
    <property type="molecule type" value="Genomic_DNA"/>
</dbReference>
<name>B2CWB9_9POXV</name>
<dbReference type="Proteomes" id="UP000293333">
    <property type="component" value="Segment"/>
</dbReference>
<dbReference type="Proteomes" id="UP000293529">
    <property type="component" value="Segment"/>
</dbReference>
<dbReference type="Proteomes" id="UP000293478">
    <property type="component" value="Segment"/>
</dbReference>